<reference evidence="3" key="1">
    <citation type="submission" date="2015-09" db="EMBL/GenBank/DDBJ databases">
        <authorList>
            <consortium name="Pathogen Informatics"/>
        </authorList>
    </citation>
    <scope>NUCLEOTIDE SEQUENCE [LARGE SCALE GENOMIC DNA]</scope>
    <source>
        <strain evidence="3">Lake Konstanz</strain>
    </source>
</reference>
<gene>
    <name evidence="2" type="ORF">BSAL_74485</name>
</gene>
<evidence type="ECO:0000256" key="1">
    <source>
        <dbReference type="SAM" id="MobiDB-lite"/>
    </source>
</evidence>
<proteinExistence type="predicted"/>
<feature type="compositionally biased region" description="Low complexity" evidence="1">
    <location>
        <begin position="190"/>
        <end position="206"/>
    </location>
</feature>
<evidence type="ECO:0000313" key="3">
    <source>
        <dbReference type="Proteomes" id="UP000051952"/>
    </source>
</evidence>
<protein>
    <submittedName>
        <fullName evidence="2">Uncharacterized protein</fullName>
    </submittedName>
</protein>
<evidence type="ECO:0000313" key="2">
    <source>
        <dbReference type="EMBL" id="CUG10382.1"/>
    </source>
</evidence>
<feature type="compositionally biased region" description="Low complexity" evidence="1">
    <location>
        <begin position="82"/>
        <end position="95"/>
    </location>
</feature>
<feature type="region of interest" description="Disordered" evidence="1">
    <location>
        <begin position="147"/>
        <end position="207"/>
    </location>
</feature>
<dbReference type="AlphaFoldDB" id="A0A0S4IUF8"/>
<accession>A0A0S4IUF8</accession>
<organism evidence="2 3">
    <name type="scientific">Bodo saltans</name>
    <name type="common">Flagellated protozoan</name>
    <dbReference type="NCBI Taxonomy" id="75058"/>
    <lineage>
        <taxon>Eukaryota</taxon>
        <taxon>Discoba</taxon>
        <taxon>Euglenozoa</taxon>
        <taxon>Kinetoplastea</taxon>
        <taxon>Metakinetoplastina</taxon>
        <taxon>Eubodonida</taxon>
        <taxon>Bodonidae</taxon>
        <taxon>Bodo</taxon>
    </lineage>
</organism>
<feature type="compositionally biased region" description="Polar residues" evidence="1">
    <location>
        <begin position="155"/>
        <end position="164"/>
    </location>
</feature>
<dbReference type="Proteomes" id="UP000051952">
    <property type="component" value="Unassembled WGS sequence"/>
</dbReference>
<keyword evidence="3" id="KW-1185">Reference proteome</keyword>
<feature type="region of interest" description="Disordered" evidence="1">
    <location>
        <begin position="289"/>
        <end position="323"/>
    </location>
</feature>
<feature type="compositionally biased region" description="Low complexity" evidence="1">
    <location>
        <begin position="290"/>
        <end position="301"/>
    </location>
</feature>
<name>A0A0S4IUF8_BODSA</name>
<dbReference type="VEuPathDB" id="TriTrypDB:BSAL_74485"/>
<dbReference type="EMBL" id="CYKH01000651">
    <property type="protein sequence ID" value="CUG10382.1"/>
    <property type="molecule type" value="Genomic_DNA"/>
</dbReference>
<sequence length="419" mass="45771">MQSLYVAFLWWFVKSELNHLSETKKPRWFMSRWQERHTSSFFGLPNAMSGPAELFASLGLIDGTPDVFVAAPPLGGEEEPDYSSPSPRTSSPHPSLVLSSAVSVDGASPVNLSANTAVIVVPPSPAAARRVQYATLDDIVAAVPATPEVHDDTNGNDGTLTLQRSGPRRRGDSLFTPPHHSGAGGTMTLQNAEESQNAEASSAAEASRADRVRAELLKRTQQQSYVNQLIATLSPAADGRTRVAAVVDLSASALRTHNYPYSQTVSVVPNDVHRADGSSWYSQQHPILHPVSQPASSSPQPKGDLFVRKGPVSRKPGLASHYSRASSGRDAHYFTEVQLFYEALLEVELDDRSLPSGATKRLTTHLSGDEYNVRRAVLEERCGNIPMLLSKFHGYEEDLFKMLKAKYNAPAYRFMHHSL</sequence>
<feature type="region of interest" description="Disordered" evidence="1">
    <location>
        <begin position="70"/>
        <end position="96"/>
    </location>
</feature>